<name>A0ABY9YJT6_9GAMM</name>
<sequence length="154" mass="18056">MNSPRLRIGRVSMPNHAYELTMVCEHRRAWFDDPANARVVTALFPLLDAQGLSHSLAWVVMPDHVHWLFQLGNRPLSYVAQRFKSRSALMLNRLHLRNGRVWQTGYYDHCLRSETALRRHAFYVMENPVPGGLADRIGQYPYAWCRWPLEDDPR</sequence>
<dbReference type="InterPro" id="IPR052715">
    <property type="entry name" value="RAYT_transposase"/>
</dbReference>
<dbReference type="EMBL" id="CP115541">
    <property type="protein sequence ID" value="WNH51154.1"/>
    <property type="molecule type" value="Genomic_DNA"/>
</dbReference>
<dbReference type="RefSeq" id="WP_311190412.1">
    <property type="nucleotide sequence ID" value="NZ_CP115541.1"/>
</dbReference>
<dbReference type="NCBIfam" id="NF047646">
    <property type="entry name" value="REP_Tyr_transpos"/>
    <property type="match status" value="1"/>
</dbReference>
<evidence type="ECO:0000259" key="1">
    <source>
        <dbReference type="SMART" id="SM01321"/>
    </source>
</evidence>
<dbReference type="Proteomes" id="UP001302072">
    <property type="component" value="Chromosome"/>
</dbReference>
<dbReference type="Pfam" id="PF01797">
    <property type="entry name" value="Y1_Tnp"/>
    <property type="match status" value="1"/>
</dbReference>
<keyword evidence="3" id="KW-1185">Reference proteome</keyword>
<organism evidence="2 3">
    <name type="scientific">Stenotrophomonas oahuensis</name>
    <dbReference type="NCBI Taxonomy" id="3003271"/>
    <lineage>
        <taxon>Bacteria</taxon>
        <taxon>Pseudomonadati</taxon>
        <taxon>Pseudomonadota</taxon>
        <taxon>Gammaproteobacteria</taxon>
        <taxon>Lysobacterales</taxon>
        <taxon>Lysobacteraceae</taxon>
        <taxon>Stenotrophomonas</taxon>
    </lineage>
</organism>
<dbReference type="InterPro" id="IPR036515">
    <property type="entry name" value="Transposase_17_sf"/>
</dbReference>
<dbReference type="SUPFAM" id="SSF143422">
    <property type="entry name" value="Transposase IS200-like"/>
    <property type="match status" value="1"/>
</dbReference>
<evidence type="ECO:0000313" key="3">
    <source>
        <dbReference type="Proteomes" id="UP001302072"/>
    </source>
</evidence>
<dbReference type="SMART" id="SM01321">
    <property type="entry name" value="Y1_Tnp"/>
    <property type="match status" value="1"/>
</dbReference>
<feature type="domain" description="Transposase IS200-like" evidence="1">
    <location>
        <begin position="13"/>
        <end position="127"/>
    </location>
</feature>
<gene>
    <name evidence="2" type="ORF">PDM29_12330</name>
</gene>
<dbReference type="InterPro" id="IPR002686">
    <property type="entry name" value="Transposase_17"/>
</dbReference>
<protein>
    <submittedName>
        <fullName evidence="2">Transposase</fullName>
    </submittedName>
</protein>
<dbReference type="PANTHER" id="PTHR36966">
    <property type="entry name" value="REP-ASSOCIATED TYROSINE TRANSPOSASE"/>
    <property type="match status" value="1"/>
</dbReference>
<dbReference type="PANTHER" id="PTHR36966:SF1">
    <property type="entry name" value="REP-ASSOCIATED TYROSINE TRANSPOSASE"/>
    <property type="match status" value="1"/>
</dbReference>
<dbReference type="Gene3D" id="3.30.70.1290">
    <property type="entry name" value="Transposase IS200-like"/>
    <property type="match status" value="1"/>
</dbReference>
<evidence type="ECO:0000313" key="2">
    <source>
        <dbReference type="EMBL" id="WNH51154.1"/>
    </source>
</evidence>
<proteinExistence type="predicted"/>
<accession>A0ABY9YJT6</accession>
<reference evidence="2 3" key="1">
    <citation type="submission" date="2022-12" db="EMBL/GenBank/DDBJ databases">
        <title>Two new species, Stenotrophomonas aracearum and Stenotrophomonas oahuensis, isolated from Anthurium (Araceae family) in Hawaii.</title>
        <authorList>
            <person name="Chunag S.C."/>
            <person name="Dobhal S."/>
            <person name="Alvarez A."/>
            <person name="Arif M."/>
        </authorList>
    </citation>
    <scope>NUCLEOTIDE SEQUENCE [LARGE SCALE GENOMIC DNA]</scope>
    <source>
        <strain evidence="2 3">A5586</strain>
    </source>
</reference>